<dbReference type="OrthoDB" id="8300170at2759"/>
<organism evidence="14 15">
    <name type="scientific">Drosophila mojavensis</name>
    <name type="common">Fruit fly</name>
    <dbReference type="NCBI Taxonomy" id="7230"/>
    <lineage>
        <taxon>Eukaryota</taxon>
        <taxon>Metazoa</taxon>
        <taxon>Ecdysozoa</taxon>
        <taxon>Arthropoda</taxon>
        <taxon>Hexapoda</taxon>
        <taxon>Insecta</taxon>
        <taxon>Pterygota</taxon>
        <taxon>Neoptera</taxon>
        <taxon>Endopterygota</taxon>
        <taxon>Diptera</taxon>
        <taxon>Brachycera</taxon>
        <taxon>Muscomorpha</taxon>
        <taxon>Ephydroidea</taxon>
        <taxon>Drosophilidae</taxon>
        <taxon>Drosophila</taxon>
    </lineage>
</organism>
<dbReference type="InterPro" id="IPR016066">
    <property type="entry name" value="A-D-PHexomutase_CS"/>
</dbReference>
<evidence type="ECO:0000256" key="5">
    <source>
        <dbReference type="ARBA" id="ARBA00022526"/>
    </source>
</evidence>
<dbReference type="CDD" id="cd05799">
    <property type="entry name" value="PGM2"/>
    <property type="match status" value="1"/>
</dbReference>
<dbReference type="Pfam" id="PF02880">
    <property type="entry name" value="PGM_PMM_III"/>
    <property type="match status" value="1"/>
</dbReference>
<reference evidence="14 15" key="1">
    <citation type="journal article" date="2007" name="Nature">
        <title>Evolution of genes and genomes on the Drosophila phylogeny.</title>
        <authorList>
            <consortium name="Drosophila 12 Genomes Consortium"/>
            <person name="Clark A.G."/>
            <person name="Eisen M.B."/>
            <person name="Smith D.R."/>
            <person name="Bergman C.M."/>
            <person name="Oliver B."/>
            <person name="Markow T.A."/>
            <person name="Kaufman T.C."/>
            <person name="Kellis M."/>
            <person name="Gelbart W."/>
            <person name="Iyer V.N."/>
            <person name="Pollard D.A."/>
            <person name="Sackton T.B."/>
            <person name="Larracuente A.M."/>
            <person name="Singh N.D."/>
            <person name="Abad J.P."/>
            <person name="Abt D.N."/>
            <person name="Adryan B."/>
            <person name="Aguade M."/>
            <person name="Akashi H."/>
            <person name="Anderson W.W."/>
            <person name="Aquadro C.F."/>
            <person name="Ardell D.H."/>
            <person name="Arguello R."/>
            <person name="Artieri C.G."/>
            <person name="Barbash D.A."/>
            <person name="Barker D."/>
            <person name="Barsanti P."/>
            <person name="Batterham P."/>
            <person name="Batzoglou S."/>
            <person name="Begun D."/>
            <person name="Bhutkar A."/>
            <person name="Blanco E."/>
            <person name="Bosak S.A."/>
            <person name="Bradley R.K."/>
            <person name="Brand A.D."/>
            <person name="Brent M.R."/>
            <person name="Brooks A.N."/>
            <person name="Brown R.H."/>
            <person name="Butlin R.K."/>
            <person name="Caggese C."/>
            <person name="Calvi B.R."/>
            <person name="Bernardo de Carvalho A."/>
            <person name="Caspi A."/>
            <person name="Castrezana S."/>
            <person name="Celniker S.E."/>
            <person name="Chang J.L."/>
            <person name="Chapple C."/>
            <person name="Chatterji S."/>
            <person name="Chinwalla A."/>
            <person name="Civetta A."/>
            <person name="Clifton S.W."/>
            <person name="Comeron J.M."/>
            <person name="Costello J.C."/>
            <person name="Coyne J.A."/>
            <person name="Daub J."/>
            <person name="David R.G."/>
            <person name="Delcher A.L."/>
            <person name="Delehaunty K."/>
            <person name="Do C.B."/>
            <person name="Ebling H."/>
            <person name="Edwards K."/>
            <person name="Eickbush T."/>
            <person name="Evans J.D."/>
            <person name="Filipski A."/>
            <person name="Findeiss S."/>
            <person name="Freyhult E."/>
            <person name="Fulton L."/>
            <person name="Fulton R."/>
            <person name="Garcia A.C."/>
            <person name="Gardiner A."/>
            <person name="Garfield D.A."/>
            <person name="Garvin B.E."/>
            <person name="Gibson G."/>
            <person name="Gilbert D."/>
            <person name="Gnerre S."/>
            <person name="Godfrey J."/>
            <person name="Good R."/>
            <person name="Gotea V."/>
            <person name="Gravely B."/>
            <person name="Greenberg A.J."/>
            <person name="Griffiths-Jones S."/>
            <person name="Gross S."/>
            <person name="Guigo R."/>
            <person name="Gustafson E.A."/>
            <person name="Haerty W."/>
            <person name="Hahn M.W."/>
            <person name="Halligan D.L."/>
            <person name="Halpern A.L."/>
            <person name="Halter G.M."/>
            <person name="Han M.V."/>
            <person name="Heger A."/>
            <person name="Hillier L."/>
            <person name="Hinrichs A.S."/>
            <person name="Holmes I."/>
            <person name="Hoskins R.A."/>
            <person name="Hubisz M.J."/>
            <person name="Hultmark D."/>
            <person name="Huntley M.A."/>
            <person name="Jaffe D.B."/>
            <person name="Jagadeeshan S."/>
            <person name="Jeck W.R."/>
            <person name="Johnson J."/>
            <person name="Jones C.D."/>
            <person name="Jordan W.C."/>
            <person name="Karpen G.H."/>
            <person name="Kataoka E."/>
            <person name="Keightley P.D."/>
            <person name="Kheradpour P."/>
            <person name="Kirkness E.F."/>
            <person name="Koerich L.B."/>
            <person name="Kristiansen K."/>
            <person name="Kudrna D."/>
            <person name="Kulathinal R.J."/>
            <person name="Kumar S."/>
            <person name="Kwok R."/>
            <person name="Lander E."/>
            <person name="Langley C.H."/>
            <person name="Lapoint R."/>
            <person name="Lazzaro B.P."/>
            <person name="Lee S.J."/>
            <person name="Levesque L."/>
            <person name="Li R."/>
            <person name="Lin C.F."/>
            <person name="Lin M.F."/>
            <person name="Lindblad-Toh K."/>
            <person name="Llopart A."/>
            <person name="Long M."/>
            <person name="Low L."/>
            <person name="Lozovsky E."/>
            <person name="Lu J."/>
            <person name="Luo M."/>
            <person name="Machado C.A."/>
            <person name="Makalowski W."/>
            <person name="Marzo M."/>
            <person name="Matsuda M."/>
            <person name="Matzkin L."/>
            <person name="McAllister B."/>
            <person name="McBride C.S."/>
            <person name="McKernan B."/>
            <person name="McKernan K."/>
            <person name="Mendez-Lago M."/>
            <person name="Minx P."/>
            <person name="Mollenhauer M.U."/>
            <person name="Montooth K."/>
            <person name="Mount S.M."/>
            <person name="Mu X."/>
            <person name="Myers E."/>
            <person name="Negre B."/>
            <person name="Newfeld S."/>
            <person name="Nielsen R."/>
            <person name="Noor M.A."/>
            <person name="O'Grady P."/>
            <person name="Pachter L."/>
            <person name="Papaceit M."/>
            <person name="Parisi M.J."/>
            <person name="Parisi M."/>
            <person name="Parts L."/>
            <person name="Pedersen J.S."/>
            <person name="Pesole G."/>
            <person name="Phillippy A.M."/>
            <person name="Ponting C.P."/>
            <person name="Pop M."/>
            <person name="Porcelli D."/>
            <person name="Powell J.R."/>
            <person name="Prohaska S."/>
            <person name="Pruitt K."/>
            <person name="Puig M."/>
            <person name="Quesneville H."/>
            <person name="Ram K.R."/>
            <person name="Rand D."/>
            <person name="Rasmussen M.D."/>
            <person name="Reed L.K."/>
            <person name="Reenan R."/>
            <person name="Reily A."/>
            <person name="Remington K.A."/>
            <person name="Rieger T.T."/>
            <person name="Ritchie M.G."/>
            <person name="Robin C."/>
            <person name="Rogers Y.H."/>
            <person name="Rohde C."/>
            <person name="Rozas J."/>
            <person name="Rubenfield M.J."/>
            <person name="Ruiz A."/>
            <person name="Russo S."/>
            <person name="Salzberg S.L."/>
            <person name="Sanchez-Gracia A."/>
            <person name="Saranga D.J."/>
            <person name="Sato H."/>
            <person name="Schaeffer S.W."/>
            <person name="Schatz M.C."/>
            <person name="Schlenke T."/>
            <person name="Schwartz R."/>
            <person name="Segarra C."/>
            <person name="Singh R.S."/>
            <person name="Sirot L."/>
            <person name="Sirota M."/>
            <person name="Sisneros N.B."/>
            <person name="Smith C.D."/>
            <person name="Smith T.F."/>
            <person name="Spieth J."/>
            <person name="Stage D.E."/>
            <person name="Stark A."/>
            <person name="Stephan W."/>
            <person name="Strausberg R.L."/>
            <person name="Strempel S."/>
            <person name="Sturgill D."/>
            <person name="Sutton G."/>
            <person name="Sutton G.G."/>
            <person name="Tao W."/>
            <person name="Teichmann S."/>
            <person name="Tobari Y.N."/>
            <person name="Tomimura Y."/>
            <person name="Tsolas J.M."/>
            <person name="Valente V.L."/>
            <person name="Venter E."/>
            <person name="Venter J.C."/>
            <person name="Vicario S."/>
            <person name="Vieira F.G."/>
            <person name="Vilella A.J."/>
            <person name="Villasante A."/>
            <person name="Walenz B."/>
            <person name="Wang J."/>
            <person name="Wasserman M."/>
            <person name="Watts T."/>
            <person name="Wilson D."/>
            <person name="Wilson R.K."/>
            <person name="Wing R.A."/>
            <person name="Wolfner M.F."/>
            <person name="Wong A."/>
            <person name="Wong G.K."/>
            <person name="Wu C.I."/>
            <person name="Wu G."/>
            <person name="Yamamoto D."/>
            <person name="Yang H.P."/>
            <person name="Yang S.P."/>
            <person name="Yorke J.A."/>
            <person name="Yoshida K."/>
            <person name="Zdobnov E."/>
            <person name="Zhang P."/>
            <person name="Zhang Y."/>
            <person name="Zimin A.V."/>
            <person name="Baldwin J."/>
            <person name="Abdouelleil A."/>
            <person name="Abdulkadir J."/>
            <person name="Abebe A."/>
            <person name="Abera B."/>
            <person name="Abreu J."/>
            <person name="Acer S.C."/>
            <person name="Aftuck L."/>
            <person name="Alexander A."/>
            <person name="An P."/>
            <person name="Anderson E."/>
            <person name="Anderson S."/>
            <person name="Arachi H."/>
            <person name="Azer M."/>
            <person name="Bachantsang P."/>
            <person name="Barry A."/>
            <person name="Bayul T."/>
            <person name="Berlin A."/>
            <person name="Bessette D."/>
            <person name="Bloom T."/>
            <person name="Blye J."/>
            <person name="Boguslavskiy L."/>
            <person name="Bonnet C."/>
            <person name="Boukhgalter B."/>
            <person name="Bourzgui I."/>
            <person name="Brown A."/>
            <person name="Cahill P."/>
            <person name="Channer S."/>
            <person name="Cheshatsang Y."/>
            <person name="Chuda L."/>
            <person name="Citroen M."/>
            <person name="Collymore A."/>
            <person name="Cooke P."/>
            <person name="Costello M."/>
            <person name="D'Aco K."/>
            <person name="Daza R."/>
            <person name="De Haan G."/>
            <person name="DeGray S."/>
            <person name="DeMaso C."/>
            <person name="Dhargay N."/>
            <person name="Dooley K."/>
            <person name="Dooley E."/>
            <person name="Doricent M."/>
            <person name="Dorje P."/>
            <person name="Dorjee K."/>
            <person name="Dupes A."/>
            <person name="Elong R."/>
            <person name="Falk J."/>
            <person name="Farina A."/>
            <person name="Faro S."/>
            <person name="Ferguson D."/>
            <person name="Fisher S."/>
            <person name="Foley C.D."/>
            <person name="Franke A."/>
            <person name="Friedrich D."/>
            <person name="Gadbois L."/>
            <person name="Gearin G."/>
            <person name="Gearin C.R."/>
            <person name="Giannoukos G."/>
            <person name="Goode T."/>
            <person name="Graham J."/>
            <person name="Grandbois E."/>
            <person name="Grewal S."/>
            <person name="Gyaltsen K."/>
            <person name="Hafez N."/>
            <person name="Hagos B."/>
            <person name="Hall J."/>
            <person name="Henson C."/>
            <person name="Hollinger A."/>
            <person name="Honan T."/>
            <person name="Huard M.D."/>
            <person name="Hughes L."/>
            <person name="Hurhula B."/>
            <person name="Husby M.E."/>
            <person name="Kamat A."/>
            <person name="Kanga B."/>
            <person name="Kashin S."/>
            <person name="Khazanovich D."/>
            <person name="Kisner P."/>
            <person name="Lance K."/>
            <person name="Lara M."/>
            <person name="Lee W."/>
            <person name="Lennon N."/>
            <person name="Letendre F."/>
            <person name="LeVine R."/>
            <person name="Lipovsky A."/>
            <person name="Liu X."/>
            <person name="Liu J."/>
            <person name="Liu S."/>
            <person name="Lokyitsang T."/>
            <person name="Lokyitsang Y."/>
            <person name="Lubonja R."/>
            <person name="Lui A."/>
            <person name="MacDonald P."/>
            <person name="Magnisalis V."/>
            <person name="Maru K."/>
            <person name="Matthews C."/>
            <person name="McCusker W."/>
            <person name="McDonough S."/>
            <person name="Mehta T."/>
            <person name="Meldrim J."/>
            <person name="Meneus L."/>
            <person name="Mihai O."/>
            <person name="Mihalev A."/>
            <person name="Mihova T."/>
            <person name="Mittelman R."/>
            <person name="Mlenga V."/>
            <person name="Montmayeur A."/>
            <person name="Mulrain L."/>
            <person name="Navidi A."/>
            <person name="Naylor J."/>
            <person name="Negash T."/>
            <person name="Nguyen T."/>
            <person name="Nguyen N."/>
            <person name="Nicol R."/>
            <person name="Norbu C."/>
            <person name="Norbu N."/>
            <person name="Novod N."/>
            <person name="O'Neill B."/>
            <person name="Osman S."/>
            <person name="Markiewicz E."/>
            <person name="Oyono O.L."/>
            <person name="Patti C."/>
            <person name="Phunkhang P."/>
            <person name="Pierre F."/>
            <person name="Priest M."/>
            <person name="Raghuraman S."/>
            <person name="Rege F."/>
            <person name="Reyes R."/>
            <person name="Rise C."/>
            <person name="Rogov P."/>
            <person name="Ross K."/>
            <person name="Ryan E."/>
            <person name="Settipalli S."/>
            <person name="Shea T."/>
            <person name="Sherpa N."/>
            <person name="Shi L."/>
            <person name="Shih D."/>
            <person name="Sparrow T."/>
            <person name="Spaulding J."/>
            <person name="Stalker J."/>
            <person name="Stange-Thomann N."/>
            <person name="Stavropoulos S."/>
            <person name="Stone C."/>
            <person name="Strader C."/>
            <person name="Tesfaye S."/>
            <person name="Thomson T."/>
            <person name="Thoulutsang Y."/>
            <person name="Thoulutsang D."/>
            <person name="Topham K."/>
            <person name="Topping I."/>
            <person name="Tsamla T."/>
            <person name="Vassiliev H."/>
            <person name="Vo A."/>
            <person name="Wangchuk T."/>
            <person name="Wangdi T."/>
            <person name="Weiand M."/>
            <person name="Wilkinson J."/>
            <person name="Wilson A."/>
            <person name="Yadav S."/>
            <person name="Young G."/>
            <person name="Yu Q."/>
            <person name="Zembek L."/>
            <person name="Zhong D."/>
            <person name="Zimmer A."/>
            <person name="Zwirko Z."/>
            <person name="Jaffe D.B."/>
            <person name="Alvarez P."/>
            <person name="Brockman W."/>
            <person name="Butler J."/>
            <person name="Chin C."/>
            <person name="Gnerre S."/>
            <person name="Grabherr M."/>
            <person name="Kleber M."/>
            <person name="Mauceli E."/>
            <person name="MacCallum I."/>
        </authorList>
    </citation>
    <scope>NUCLEOTIDE SEQUENCE [LARGE SCALE GENOMIC DNA]</scope>
    <source>
        <strain evidence="15">Tucson 15081-1352.22</strain>
    </source>
</reference>
<dbReference type="EC" id="5.4.2.-" evidence="14"/>
<dbReference type="Pfam" id="PF02879">
    <property type="entry name" value="PGM_PMM_II"/>
    <property type="match status" value="1"/>
</dbReference>
<dbReference type="GO" id="GO:0005737">
    <property type="term" value="C:cytoplasm"/>
    <property type="evidence" value="ECO:0007669"/>
    <property type="project" value="UniProtKB-SubCell"/>
</dbReference>
<dbReference type="InParanoid" id="B4KS46"/>
<evidence type="ECO:0000256" key="4">
    <source>
        <dbReference type="ARBA" id="ARBA00022490"/>
    </source>
</evidence>
<dbReference type="PhylomeDB" id="B4KS46"/>
<dbReference type="SUPFAM" id="SSF53738">
    <property type="entry name" value="Phosphoglucomutase, first 3 domains"/>
    <property type="match status" value="3"/>
</dbReference>
<dbReference type="GO" id="GO:0008973">
    <property type="term" value="F:phosphopentomutase activity"/>
    <property type="evidence" value="ECO:0007669"/>
    <property type="project" value="TreeGrafter"/>
</dbReference>
<dbReference type="GO" id="GO:0006006">
    <property type="term" value="P:glucose metabolic process"/>
    <property type="evidence" value="ECO:0007669"/>
    <property type="project" value="UniProtKB-KW"/>
</dbReference>
<dbReference type="GO" id="GO:0000287">
    <property type="term" value="F:magnesium ion binding"/>
    <property type="evidence" value="ECO:0007669"/>
    <property type="project" value="InterPro"/>
</dbReference>
<dbReference type="HOGENOM" id="CLU_016950_0_1_1"/>
<dbReference type="PROSITE" id="PS00710">
    <property type="entry name" value="PGM_PMM"/>
    <property type="match status" value="1"/>
</dbReference>
<dbReference type="SUPFAM" id="SSF55957">
    <property type="entry name" value="Phosphoglucomutase, C-terminal domain"/>
    <property type="match status" value="1"/>
</dbReference>
<gene>
    <name evidence="14" type="primary">Dmoj\GI21114</name>
    <name evidence="14" type="ORF">Dmoj_GI21114</name>
</gene>
<dbReference type="GO" id="GO:0006166">
    <property type="term" value="P:purine ribonucleoside salvage"/>
    <property type="evidence" value="ECO:0007669"/>
    <property type="project" value="TreeGrafter"/>
</dbReference>
<evidence type="ECO:0000256" key="9">
    <source>
        <dbReference type="ARBA" id="ARBA00023235"/>
    </source>
</evidence>
<evidence type="ECO:0000259" key="13">
    <source>
        <dbReference type="Pfam" id="PF02880"/>
    </source>
</evidence>
<dbReference type="Pfam" id="PF02878">
    <property type="entry name" value="PGM_PMM_I"/>
    <property type="match status" value="1"/>
</dbReference>
<accession>B4KS46</accession>
<dbReference type="FunCoup" id="B4KS46">
    <property type="interactions" value="609"/>
</dbReference>
<keyword evidence="6" id="KW-0597">Phosphoprotein</keyword>
<evidence type="ECO:0000256" key="1">
    <source>
        <dbReference type="ARBA" id="ARBA00001946"/>
    </source>
</evidence>
<proteinExistence type="inferred from homology"/>
<comment type="cofactor">
    <cofactor evidence="1">
        <name>Mg(2+)</name>
        <dbReference type="ChEBI" id="CHEBI:18420"/>
    </cofactor>
</comment>
<dbReference type="eggNOG" id="KOG1220">
    <property type="taxonomic scope" value="Eukaryota"/>
</dbReference>
<name>B4KS46_DROMO</name>
<evidence type="ECO:0000256" key="8">
    <source>
        <dbReference type="ARBA" id="ARBA00022842"/>
    </source>
</evidence>
<feature type="domain" description="Alpha-D-phosphohexomutase alpha/beta/alpha" evidence="11">
    <location>
        <begin position="63"/>
        <end position="204"/>
    </location>
</feature>
<keyword evidence="7" id="KW-0479">Metal-binding</keyword>
<keyword evidence="4" id="KW-0963">Cytoplasm</keyword>
<dbReference type="AlphaFoldDB" id="B4KS46"/>
<evidence type="ECO:0000256" key="3">
    <source>
        <dbReference type="ARBA" id="ARBA00010231"/>
    </source>
</evidence>
<evidence type="ECO:0000256" key="7">
    <source>
        <dbReference type="ARBA" id="ARBA00022723"/>
    </source>
</evidence>
<sequence length="623" mass="70368">MCQSMGQAICELKNMPLSGDKELDSQIKKWVKWDRNQDTLCQIMEAVRNEDWDTLRCRLCRRIDFGTAGLRAVMRAGFDSMNELVIIQTSQGLCAYIKEQYPDEAEWAVRGVVIGFDGRYNSQRFAELTAIVFLSNNFRVYQFKRMVGTPFVPYTVMRMNSLAGVMITASHNPKQENGYKVYWSNGAQIIPPHDEGVQNAIMENLQPHPDSWDETLLCNNESLSDPYNNVLPPYYDALKKEISCPLMEANGNCPLTFTYTPMHGVGYAYVKLAFSKINLKAVIPVLQQIAPDPEFPTAPSPNPEDPKTLCLAIERANEKKTQVILANDPDADRLVVAELDENKKFKIFTGNEMGALLGWWSLENYKMNAENPDIANCVMISSTVSSKLLKSMAQVEGFTHHETLTGFKWIGNKAIEEQNAGKKVLFGFEEAVGYMISTNVVDKDGIRAAAHVATMACYLRCKKCMTMQEKLRDLYETYGFHATVGSYVMCNDSGLTKRIFDRLRTFDDGQENTYPTNILDGEYEVESVRDLTTGYDSSTPDKKPVLPVSESSQMITFVFKNGMEVTLRTSGTEPKIKYYAEMGGKPENKHWDELTTTLNKMMDGVITEFLEPAKNGLKVRKEE</sequence>
<feature type="domain" description="Alpha-D-phosphohexomutase alpha/beta/alpha" evidence="12">
    <location>
        <begin position="233"/>
        <end position="341"/>
    </location>
</feature>
<evidence type="ECO:0000256" key="10">
    <source>
        <dbReference type="ARBA" id="ARBA00023277"/>
    </source>
</evidence>
<protein>
    <submittedName>
        <fullName evidence="14">Uncharacterized protein</fullName>
        <ecNumber evidence="14">5.4.2.-</ecNumber>
    </submittedName>
</protein>
<evidence type="ECO:0000256" key="2">
    <source>
        <dbReference type="ARBA" id="ARBA00004496"/>
    </source>
</evidence>
<evidence type="ECO:0000259" key="11">
    <source>
        <dbReference type="Pfam" id="PF02878"/>
    </source>
</evidence>
<dbReference type="GO" id="GO:0005634">
    <property type="term" value="C:nucleus"/>
    <property type="evidence" value="ECO:0007669"/>
    <property type="project" value="TreeGrafter"/>
</dbReference>
<evidence type="ECO:0000313" key="14">
    <source>
        <dbReference type="EMBL" id="EDW10482.1"/>
    </source>
</evidence>
<keyword evidence="10" id="KW-0119">Carbohydrate metabolism</keyword>
<keyword evidence="8" id="KW-0460">Magnesium</keyword>
<comment type="subcellular location">
    <subcellularLocation>
        <location evidence="2">Cytoplasm</location>
    </subcellularLocation>
</comment>
<dbReference type="InterPro" id="IPR005844">
    <property type="entry name" value="A-D-PHexomutase_a/b/a-I"/>
</dbReference>
<keyword evidence="9 14" id="KW-0413">Isomerase</keyword>
<dbReference type="Gene3D" id="3.40.120.10">
    <property type="entry name" value="Alpha-D-Glucose-1,6-Bisphosphate, subunit A, domain 3"/>
    <property type="match status" value="3"/>
</dbReference>
<dbReference type="Proteomes" id="UP000009192">
    <property type="component" value="Unassembled WGS sequence"/>
</dbReference>
<dbReference type="InterPro" id="IPR005845">
    <property type="entry name" value="A-D-PHexomutase_a/b/a-II"/>
</dbReference>
<evidence type="ECO:0000259" key="12">
    <source>
        <dbReference type="Pfam" id="PF02879"/>
    </source>
</evidence>
<dbReference type="PANTHER" id="PTHR45745">
    <property type="entry name" value="PHOSPHOMANNOMUTASE 45A"/>
    <property type="match status" value="1"/>
</dbReference>
<evidence type="ECO:0000256" key="6">
    <source>
        <dbReference type="ARBA" id="ARBA00022553"/>
    </source>
</evidence>
<comment type="similarity">
    <text evidence="3">Belongs to the phosphohexose mutase family.</text>
</comment>
<keyword evidence="5" id="KW-0313">Glucose metabolism</keyword>
<dbReference type="SMR" id="B4KS46"/>
<feature type="domain" description="Alpha-D-phosphohexomutase alpha/beta/alpha" evidence="13">
    <location>
        <begin position="350"/>
        <end position="478"/>
    </location>
</feature>
<dbReference type="FunFam" id="3.40.120.10:FF:000035">
    <property type="entry name" value="Pgm3p"/>
    <property type="match status" value="1"/>
</dbReference>
<dbReference type="InterPro" id="IPR036900">
    <property type="entry name" value="A-D-PHexomutase_C_sf"/>
</dbReference>
<dbReference type="KEGG" id="dmo:Dmoj_GI21114"/>
<dbReference type="PANTHER" id="PTHR45745:SF1">
    <property type="entry name" value="PHOSPHOGLUCOMUTASE 2B-RELATED"/>
    <property type="match status" value="1"/>
</dbReference>
<dbReference type="InterPro" id="IPR016055">
    <property type="entry name" value="A-D-PHexomutase_a/b/a-I/II/III"/>
</dbReference>
<dbReference type="InterPro" id="IPR005846">
    <property type="entry name" value="A-D-PHexomutase_a/b/a-III"/>
</dbReference>
<dbReference type="OMA" id="HGTSNKP"/>
<keyword evidence="15" id="KW-1185">Reference proteome</keyword>
<evidence type="ECO:0000313" key="15">
    <source>
        <dbReference type="Proteomes" id="UP000009192"/>
    </source>
</evidence>
<dbReference type="EMBL" id="CH933808">
    <property type="protein sequence ID" value="EDW10482.1"/>
    <property type="molecule type" value="Genomic_DNA"/>
</dbReference>